<dbReference type="SUPFAM" id="SSF53448">
    <property type="entry name" value="Nucleotide-diphospho-sugar transferases"/>
    <property type="match status" value="1"/>
</dbReference>
<dbReference type="Proteomes" id="UP000824259">
    <property type="component" value="Unassembled WGS sequence"/>
</dbReference>
<evidence type="ECO:0000256" key="2">
    <source>
        <dbReference type="ARBA" id="ARBA00022695"/>
    </source>
</evidence>
<dbReference type="InterPro" id="IPR029044">
    <property type="entry name" value="Nucleotide-diphossugar_trans"/>
</dbReference>
<evidence type="ECO:0000256" key="1">
    <source>
        <dbReference type="ARBA" id="ARBA00022679"/>
    </source>
</evidence>
<accession>A0A9D2L3T0</accession>
<dbReference type="GO" id="GO:0019288">
    <property type="term" value="P:isopentenyl diphosphate biosynthetic process, methylerythritol 4-phosphate pathway"/>
    <property type="evidence" value="ECO:0007669"/>
    <property type="project" value="UniProtKB-UniRule"/>
</dbReference>
<comment type="similarity">
    <text evidence="3">Belongs to the IspD/TarI cytidylyltransferase family. IspD subfamily.</text>
</comment>
<comment type="caution">
    <text evidence="4">The sequence shown here is derived from an EMBL/GenBank/DDBJ whole genome shotgun (WGS) entry which is preliminary data.</text>
</comment>
<evidence type="ECO:0000256" key="3">
    <source>
        <dbReference type="HAMAP-Rule" id="MF_00108"/>
    </source>
</evidence>
<dbReference type="HAMAP" id="MF_00108">
    <property type="entry name" value="IspD"/>
    <property type="match status" value="1"/>
</dbReference>
<proteinExistence type="inferred from homology"/>
<comment type="catalytic activity">
    <reaction evidence="3">
        <text>2-C-methyl-D-erythritol 4-phosphate + CTP + H(+) = 4-CDP-2-C-methyl-D-erythritol + diphosphate</text>
        <dbReference type="Rhea" id="RHEA:13429"/>
        <dbReference type="ChEBI" id="CHEBI:15378"/>
        <dbReference type="ChEBI" id="CHEBI:33019"/>
        <dbReference type="ChEBI" id="CHEBI:37563"/>
        <dbReference type="ChEBI" id="CHEBI:57823"/>
        <dbReference type="ChEBI" id="CHEBI:58262"/>
        <dbReference type="EC" id="2.7.7.60"/>
    </reaction>
</comment>
<dbReference type="EC" id="2.7.7.60" evidence="3"/>
<dbReference type="Pfam" id="PF01128">
    <property type="entry name" value="IspD"/>
    <property type="match status" value="1"/>
</dbReference>
<dbReference type="Gene3D" id="3.90.550.10">
    <property type="entry name" value="Spore Coat Polysaccharide Biosynthesis Protein SpsA, Chain A"/>
    <property type="match status" value="1"/>
</dbReference>
<dbReference type="GO" id="GO:0050518">
    <property type="term" value="F:2-C-methyl-D-erythritol 4-phosphate cytidylyltransferase activity"/>
    <property type="evidence" value="ECO:0007669"/>
    <property type="project" value="UniProtKB-UniRule"/>
</dbReference>
<dbReference type="PANTHER" id="PTHR32125:SF4">
    <property type="entry name" value="2-C-METHYL-D-ERYTHRITOL 4-PHOSPHATE CYTIDYLYLTRANSFERASE, CHLOROPLASTIC"/>
    <property type="match status" value="1"/>
</dbReference>
<evidence type="ECO:0000313" key="5">
    <source>
        <dbReference type="Proteomes" id="UP000824259"/>
    </source>
</evidence>
<comment type="function">
    <text evidence="3">Catalyzes the formation of 4-diphosphocytidyl-2-C-methyl-D-erythritol from CTP and 2-C-methyl-D-erythritol 4-phosphate (MEP).</text>
</comment>
<organism evidence="4 5">
    <name type="scientific">Candidatus Alistipes avicola</name>
    <dbReference type="NCBI Taxonomy" id="2838432"/>
    <lineage>
        <taxon>Bacteria</taxon>
        <taxon>Pseudomonadati</taxon>
        <taxon>Bacteroidota</taxon>
        <taxon>Bacteroidia</taxon>
        <taxon>Bacteroidales</taxon>
        <taxon>Rikenellaceae</taxon>
        <taxon>Alistipes</taxon>
    </lineage>
</organism>
<dbReference type="AlphaFoldDB" id="A0A9D2L3T0"/>
<feature type="site" description="Positions MEP for the nucleophilic attack" evidence="3">
    <location>
        <position position="154"/>
    </location>
</feature>
<sequence>MGDKKTGIIIVAGGKGNRVGGTLPKQFRILGQLPVLAHTLQAFAQALPGAPIVVVLPAEQIDFWKDLSARFNTPAHTCTVGGSERFFSVQRGLAALPETVDLIAVHDGVRPLVTEEMILRTVDCAAHYGSAIPVVEVADSLRRITPEGSTPENRTPLRIVQTPQVFDAKMLRDAYRTEFCPDFTDDASVFERAGLSVTLCPGERSNLKITTPDDLLTAQGILLCREMAREEDL</sequence>
<feature type="site" description="Positions MEP for the nucleophilic attack" evidence="3">
    <location>
        <position position="208"/>
    </location>
</feature>
<evidence type="ECO:0000313" key="4">
    <source>
        <dbReference type="EMBL" id="HJA98334.1"/>
    </source>
</evidence>
<feature type="site" description="Transition state stabilizer" evidence="3">
    <location>
        <position position="25"/>
    </location>
</feature>
<gene>
    <name evidence="3" type="primary">ispD</name>
    <name evidence="4" type="ORF">H9779_01875</name>
</gene>
<keyword evidence="2 3" id="KW-0548">Nucleotidyltransferase</keyword>
<name>A0A9D2L3T0_9BACT</name>
<reference evidence="4" key="2">
    <citation type="submission" date="2021-04" db="EMBL/GenBank/DDBJ databases">
        <authorList>
            <person name="Gilroy R."/>
        </authorList>
    </citation>
    <scope>NUCLEOTIDE SEQUENCE</scope>
    <source>
        <strain evidence="4">CHK169-11906</strain>
    </source>
</reference>
<dbReference type="InterPro" id="IPR034683">
    <property type="entry name" value="IspD/TarI"/>
</dbReference>
<feature type="site" description="Transition state stabilizer" evidence="3">
    <location>
        <position position="18"/>
    </location>
</feature>
<dbReference type="FunFam" id="3.90.550.10:FF:000003">
    <property type="entry name" value="2-C-methyl-D-erythritol 4-phosphate cytidylyltransferase"/>
    <property type="match status" value="1"/>
</dbReference>
<keyword evidence="1 3" id="KW-0808">Transferase</keyword>
<dbReference type="EMBL" id="DWYR01000007">
    <property type="protein sequence ID" value="HJA98334.1"/>
    <property type="molecule type" value="Genomic_DNA"/>
</dbReference>
<dbReference type="CDD" id="cd02516">
    <property type="entry name" value="CDP-ME_synthetase"/>
    <property type="match status" value="1"/>
</dbReference>
<comment type="pathway">
    <text evidence="3">Isoprenoid biosynthesis; isopentenyl diphosphate biosynthesis via DXP pathway; isopentenyl diphosphate from 1-deoxy-D-xylulose 5-phosphate: step 2/6.</text>
</comment>
<dbReference type="InterPro" id="IPR001228">
    <property type="entry name" value="IspD"/>
</dbReference>
<dbReference type="InterPro" id="IPR050088">
    <property type="entry name" value="IspD/TarI_cytidylyltransf_bact"/>
</dbReference>
<dbReference type="PANTHER" id="PTHR32125">
    <property type="entry name" value="2-C-METHYL-D-ERYTHRITOL 4-PHOSPHATE CYTIDYLYLTRANSFERASE, CHLOROPLASTIC"/>
    <property type="match status" value="1"/>
</dbReference>
<keyword evidence="3" id="KW-0414">Isoprene biosynthesis</keyword>
<reference evidence="4" key="1">
    <citation type="journal article" date="2021" name="PeerJ">
        <title>Extensive microbial diversity within the chicken gut microbiome revealed by metagenomics and culture.</title>
        <authorList>
            <person name="Gilroy R."/>
            <person name="Ravi A."/>
            <person name="Getino M."/>
            <person name="Pursley I."/>
            <person name="Horton D.L."/>
            <person name="Alikhan N.F."/>
            <person name="Baker D."/>
            <person name="Gharbi K."/>
            <person name="Hall N."/>
            <person name="Watson M."/>
            <person name="Adriaenssens E.M."/>
            <person name="Foster-Nyarko E."/>
            <person name="Jarju S."/>
            <person name="Secka A."/>
            <person name="Antonio M."/>
            <person name="Oren A."/>
            <person name="Chaudhuri R.R."/>
            <person name="La Ragione R."/>
            <person name="Hildebrand F."/>
            <person name="Pallen M.J."/>
        </authorList>
    </citation>
    <scope>NUCLEOTIDE SEQUENCE</scope>
    <source>
        <strain evidence="4">CHK169-11906</strain>
    </source>
</reference>
<protein>
    <recommendedName>
        <fullName evidence="3">2-C-methyl-D-erythritol 4-phosphate cytidylyltransferase</fullName>
        <ecNumber evidence="3">2.7.7.60</ecNumber>
    </recommendedName>
    <alternativeName>
        <fullName evidence="3">4-diphosphocytidyl-2C-methyl-D-erythritol synthase</fullName>
    </alternativeName>
    <alternativeName>
        <fullName evidence="3">MEP cytidylyltransferase</fullName>
        <shortName evidence="3">MCT</shortName>
    </alternativeName>
</protein>